<feature type="non-terminal residue" evidence="6">
    <location>
        <position position="246"/>
    </location>
</feature>
<dbReference type="GO" id="GO:0006508">
    <property type="term" value="P:proteolysis"/>
    <property type="evidence" value="ECO:0007669"/>
    <property type="project" value="UniProtKB-KW"/>
</dbReference>
<dbReference type="SUPFAM" id="SSF50494">
    <property type="entry name" value="Trypsin-like serine proteases"/>
    <property type="match status" value="1"/>
</dbReference>
<sequence length="246" mass="27068">VAYDYGISRVVGGTGAVDASWPWIVSIMHPFAPYLGHLCGGSLIHYQWVLTAAHCFNEFMEDLHLLSVVLGATQFTQAGPGVVVRKVKRVLIHQYYGPAEKSNDMALLELDLPVACSPYIQMACIPDATLRVSELQNCWVAGWGATSPKAQNSSDVLQEAKVQLIDLQLCNSSQWYAGDIHTHNLCAGYPQGTIDTCQVGAGGPLMSQEKNSDYFWIVGVTSWGRGCARARRPGIYTSTQYFYDWI</sequence>
<dbReference type="FunFam" id="2.40.10.10:FF:000003">
    <property type="entry name" value="Transmembrane serine protease 3"/>
    <property type="match status" value="1"/>
</dbReference>
<protein>
    <submittedName>
        <fullName evidence="6">ACRO protein</fullName>
    </submittedName>
</protein>
<feature type="non-terminal residue" evidence="6">
    <location>
        <position position="1"/>
    </location>
</feature>
<evidence type="ECO:0000313" key="6">
    <source>
        <dbReference type="EMBL" id="NWU29129.1"/>
    </source>
</evidence>
<proteinExistence type="predicted"/>
<evidence type="ECO:0000256" key="2">
    <source>
        <dbReference type="ARBA" id="ARBA00022801"/>
    </source>
</evidence>
<dbReference type="CDD" id="cd00190">
    <property type="entry name" value="Tryp_SPc"/>
    <property type="match status" value="1"/>
</dbReference>
<name>A0A7K5VPL4_9CORV</name>
<dbReference type="SMART" id="SM00020">
    <property type="entry name" value="Tryp_SPc"/>
    <property type="match status" value="1"/>
</dbReference>
<keyword evidence="4" id="KW-1015">Disulfide bond</keyword>
<evidence type="ECO:0000259" key="5">
    <source>
        <dbReference type="PROSITE" id="PS50240"/>
    </source>
</evidence>
<evidence type="ECO:0000313" key="7">
    <source>
        <dbReference type="Proteomes" id="UP000584415"/>
    </source>
</evidence>
<accession>A0A7K5VPL4</accession>
<feature type="domain" description="Peptidase S1" evidence="5">
    <location>
        <begin position="10"/>
        <end position="246"/>
    </location>
</feature>
<dbReference type="PRINTS" id="PR00722">
    <property type="entry name" value="CHYMOTRYPSIN"/>
</dbReference>
<keyword evidence="2" id="KW-0378">Hydrolase</keyword>
<dbReference type="EMBL" id="VYXC01009967">
    <property type="protein sequence ID" value="NWU29129.1"/>
    <property type="molecule type" value="Genomic_DNA"/>
</dbReference>
<dbReference type="PANTHER" id="PTHR24252:SF8">
    <property type="entry name" value="ACROSIN"/>
    <property type="match status" value="1"/>
</dbReference>
<evidence type="ECO:0000256" key="4">
    <source>
        <dbReference type="ARBA" id="ARBA00023157"/>
    </source>
</evidence>
<dbReference type="InterPro" id="IPR009003">
    <property type="entry name" value="Peptidase_S1_PA"/>
</dbReference>
<organism evidence="6 7">
    <name type="scientific">Platysteira castanea</name>
    <dbReference type="NCBI Taxonomy" id="1160851"/>
    <lineage>
        <taxon>Eukaryota</taxon>
        <taxon>Metazoa</taxon>
        <taxon>Chordata</taxon>
        <taxon>Craniata</taxon>
        <taxon>Vertebrata</taxon>
        <taxon>Euteleostomi</taxon>
        <taxon>Archelosauria</taxon>
        <taxon>Archosauria</taxon>
        <taxon>Dinosauria</taxon>
        <taxon>Saurischia</taxon>
        <taxon>Theropoda</taxon>
        <taxon>Coelurosauria</taxon>
        <taxon>Aves</taxon>
        <taxon>Neognathae</taxon>
        <taxon>Neoaves</taxon>
        <taxon>Telluraves</taxon>
        <taxon>Australaves</taxon>
        <taxon>Passeriformes</taxon>
        <taxon>Corvoidea</taxon>
        <taxon>Platysteiridae</taxon>
        <taxon>Platysteira</taxon>
    </lineage>
</organism>
<keyword evidence="7" id="KW-1185">Reference proteome</keyword>
<keyword evidence="3" id="KW-0720">Serine protease</keyword>
<dbReference type="InterPro" id="IPR001314">
    <property type="entry name" value="Peptidase_S1A"/>
</dbReference>
<dbReference type="Gene3D" id="2.40.10.10">
    <property type="entry name" value="Trypsin-like serine proteases"/>
    <property type="match status" value="2"/>
</dbReference>
<dbReference type="GO" id="GO:0007340">
    <property type="term" value="P:acrosome reaction"/>
    <property type="evidence" value="ECO:0007669"/>
    <property type="project" value="TreeGrafter"/>
</dbReference>
<dbReference type="AlphaFoldDB" id="A0A7K5VPL4"/>
<evidence type="ECO:0000256" key="3">
    <source>
        <dbReference type="ARBA" id="ARBA00022825"/>
    </source>
</evidence>
<dbReference type="PROSITE" id="PS50240">
    <property type="entry name" value="TRYPSIN_DOM"/>
    <property type="match status" value="1"/>
</dbReference>
<evidence type="ECO:0000256" key="1">
    <source>
        <dbReference type="ARBA" id="ARBA00022670"/>
    </source>
</evidence>
<dbReference type="InterPro" id="IPR043504">
    <property type="entry name" value="Peptidase_S1_PA_chymotrypsin"/>
</dbReference>
<dbReference type="PANTHER" id="PTHR24252">
    <property type="entry name" value="ACROSIN-RELATED"/>
    <property type="match status" value="1"/>
</dbReference>
<gene>
    <name evidence="6" type="primary">Acr_8</name>
    <name evidence="6" type="ORF">DYACAS_R03778</name>
</gene>
<dbReference type="Pfam" id="PF00089">
    <property type="entry name" value="Trypsin"/>
    <property type="match status" value="1"/>
</dbReference>
<dbReference type="PROSITE" id="PS00134">
    <property type="entry name" value="TRYPSIN_HIS"/>
    <property type="match status" value="1"/>
</dbReference>
<dbReference type="InterPro" id="IPR018114">
    <property type="entry name" value="TRYPSIN_HIS"/>
</dbReference>
<reference evidence="6 7" key="1">
    <citation type="submission" date="2019-09" db="EMBL/GenBank/DDBJ databases">
        <title>Bird 10,000 Genomes (B10K) Project - Family phase.</title>
        <authorList>
            <person name="Zhang G."/>
        </authorList>
    </citation>
    <scope>NUCLEOTIDE SEQUENCE [LARGE SCALE GENOMIC DNA]</scope>
    <source>
        <strain evidence="6">B10K-DU-001-71</strain>
        <tissue evidence="6">Muscle</tissue>
    </source>
</reference>
<dbReference type="GO" id="GO:0004252">
    <property type="term" value="F:serine-type endopeptidase activity"/>
    <property type="evidence" value="ECO:0007669"/>
    <property type="project" value="InterPro"/>
</dbReference>
<dbReference type="Proteomes" id="UP000584415">
    <property type="component" value="Unassembled WGS sequence"/>
</dbReference>
<keyword evidence="1" id="KW-0645">Protease</keyword>
<comment type="caution">
    <text evidence="6">The sequence shown here is derived from an EMBL/GenBank/DDBJ whole genome shotgun (WGS) entry which is preliminary data.</text>
</comment>
<dbReference type="InterPro" id="IPR001254">
    <property type="entry name" value="Trypsin_dom"/>
</dbReference>